<name>A0A4Y2B1I2_ARAVE</name>
<dbReference type="AlphaFoldDB" id="A0A4Y2B1I2"/>
<dbReference type="EMBL" id="BGPR01158373">
    <property type="protein sequence ID" value="GBL86212.1"/>
    <property type="molecule type" value="Genomic_DNA"/>
</dbReference>
<organism evidence="2 3">
    <name type="scientific">Araneus ventricosus</name>
    <name type="common">Orbweaver spider</name>
    <name type="synonym">Epeira ventricosa</name>
    <dbReference type="NCBI Taxonomy" id="182803"/>
    <lineage>
        <taxon>Eukaryota</taxon>
        <taxon>Metazoa</taxon>
        <taxon>Ecdysozoa</taxon>
        <taxon>Arthropoda</taxon>
        <taxon>Chelicerata</taxon>
        <taxon>Arachnida</taxon>
        <taxon>Araneae</taxon>
        <taxon>Araneomorphae</taxon>
        <taxon>Entelegynae</taxon>
        <taxon>Araneoidea</taxon>
        <taxon>Araneidae</taxon>
        <taxon>Araneus</taxon>
    </lineage>
</organism>
<evidence type="ECO:0000313" key="2">
    <source>
        <dbReference type="EMBL" id="GBL86212.1"/>
    </source>
</evidence>
<proteinExistence type="predicted"/>
<reference evidence="2 3" key="1">
    <citation type="journal article" date="2019" name="Sci. Rep.">
        <title>Orb-weaving spider Araneus ventricosus genome elucidates the spidroin gene catalogue.</title>
        <authorList>
            <person name="Kono N."/>
            <person name="Nakamura H."/>
            <person name="Ohtoshi R."/>
            <person name="Moran D.A.P."/>
            <person name="Shinohara A."/>
            <person name="Yoshida Y."/>
            <person name="Fujiwara M."/>
            <person name="Mori M."/>
            <person name="Tomita M."/>
            <person name="Arakawa K."/>
        </authorList>
    </citation>
    <scope>NUCLEOTIDE SEQUENCE [LARGE SCALE GENOMIC DNA]</scope>
</reference>
<feature type="non-terminal residue" evidence="2">
    <location>
        <position position="47"/>
    </location>
</feature>
<evidence type="ECO:0000256" key="1">
    <source>
        <dbReference type="SAM" id="SignalP"/>
    </source>
</evidence>
<gene>
    <name evidence="2" type="ORF">AVEN_109640_1</name>
</gene>
<keyword evidence="3" id="KW-1185">Reference proteome</keyword>
<feature type="signal peptide" evidence="1">
    <location>
        <begin position="1"/>
        <end position="21"/>
    </location>
</feature>
<protein>
    <submittedName>
        <fullName evidence="2">Uncharacterized protein</fullName>
    </submittedName>
</protein>
<accession>A0A4Y2B1I2</accession>
<keyword evidence="1" id="KW-0732">Signal</keyword>
<evidence type="ECO:0000313" key="3">
    <source>
        <dbReference type="Proteomes" id="UP000499080"/>
    </source>
</evidence>
<comment type="caution">
    <text evidence="2">The sequence shown here is derived from an EMBL/GenBank/DDBJ whole genome shotgun (WGS) entry which is preliminary data.</text>
</comment>
<feature type="chain" id="PRO_5021202142" evidence="1">
    <location>
        <begin position="22"/>
        <end position="47"/>
    </location>
</feature>
<dbReference type="Proteomes" id="UP000499080">
    <property type="component" value="Unassembled WGS sequence"/>
</dbReference>
<sequence>MFWSILLWIVTHVIRHIFGFADPVPALGPPSVLYEITPVGPQSWEEE</sequence>